<feature type="transmembrane region" description="Helical" evidence="3">
    <location>
        <begin position="28"/>
        <end position="45"/>
    </location>
</feature>
<evidence type="ECO:0000256" key="3">
    <source>
        <dbReference type="SAM" id="Phobius"/>
    </source>
</evidence>
<keyword evidence="6" id="KW-1185">Reference proteome</keyword>
<dbReference type="GO" id="GO:0006537">
    <property type="term" value="P:glutamate biosynthetic process"/>
    <property type="evidence" value="ECO:0007669"/>
    <property type="project" value="InterPro"/>
</dbReference>
<name>G0J1R1_CYCMS</name>
<dbReference type="eggNOG" id="COG0069">
    <property type="taxonomic scope" value="Bacteria"/>
</dbReference>
<dbReference type="Gene3D" id="3.20.20.70">
    <property type="entry name" value="Aldolase class I"/>
    <property type="match status" value="1"/>
</dbReference>
<dbReference type="SUPFAM" id="SSF51395">
    <property type="entry name" value="FMN-linked oxidoreductases"/>
    <property type="match status" value="1"/>
</dbReference>
<evidence type="ECO:0000313" key="5">
    <source>
        <dbReference type="EMBL" id="AEL28270.1"/>
    </source>
</evidence>
<organism evidence="5 6">
    <name type="scientific">Cyclobacterium marinum (strain ATCC 25205 / DSM 745 / LMG 13164 / NCIMB 1802)</name>
    <name type="common">Flectobacillus marinus</name>
    <dbReference type="NCBI Taxonomy" id="880070"/>
    <lineage>
        <taxon>Bacteria</taxon>
        <taxon>Pseudomonadati</taxon>
        <taxon>Bacteroidota</taxon>
        <taxon>Cytophagia</taxon>
        <taxon>Cytophagales</taxon>
        <taxon>Cyclobacteriaceae</taxon>
        <taxon>Cyclobacterium</taxon>
    </lineage>
</organism>
<dbReference type="EMBL" id="CP002955">
    <property type="protein sequence ID" value="AEL28270.1"/>
    <property type="molecule type" value="Genomic_DNA"/>
</dbReference>
<comment type="similarity">
    <text evidence="1 2">Belongs to the glutamate synthase family.</text>
</comment>
<dbReference type="Pfam" id="PF01645">
    <property type="entry name" value="Glu_synthase"/>
    <property type="match status" value="1"/>
</dbReference>
<protein>
    <submittedName>
        <fullName evidence="5">Ferredoxin-dependent glutamate synthase</fullName>
    </submittedName>
</protein>
<evidence type="ECO:0000313" key="6">
    <source>
        <dbReference type="Proteomes" id="UP000001635"/>
    </source>
</evidence>
<accession>G0J1R1</accession>
<dbReference type="PANTHER" id="PTHR43819:SF1">
    <property type="entry name" value="ARCHAEAL-TYPE GLUTAMATE SYNTHASE [NADPH]"/>
    <property type="match status" value="1"/>
</dbReference>
<dbReference type="PIRSF" id="PIRSF006429">
    <property type="entry name" value="GOGAT_lg_2"/>
    <property type="match status" value="1"/>
</dbReference>
<keyword evidence="3" id="KW-1133">Transmembrane helix</keyword>
<sequence>MRKYFIPTTIIFLLIIVLLIIWKPYHWWLALLIVPLIILGTIDFFQRGDTIRRTYPLFGRLSNFLEKQRHVLQEVLLLNRTEGKPFNWIQKEIVYKRASNELISQPFGTQSSYKRFGREWMLHAQYPEQNVEENFRINVGSSLCKKPYLCSILNIGGMSFGSISKNATLALNGGAKIGGFAQNTGEGGLTAYHNEYGADLIFQFGTGYFGCRGENGDFEDLKFEQICQNEFVKMIEVKISQGAKPGFGAILPAKKNTDEIAKYRGIKAHTEIHSPAYHSSFSTNDELISFLDKLRQLSKGKPVGIKLCIGRESDFNSMIEAFSYQNKFPDFISIDGGEGGSGAANVDSLHWVGSPLDGALHLANQTLIRYGLRKEIKLFASGKIISSFDIFKVLALGADACYSARGMMFALGCVQSLKCNLNTCPTGITTMKADRVASLVISDKKQKVANYHKNTINGLKELLGASGIKNIKQISKAMIARKVNERETVLLSKLYPFDSDILHKKL</sequence>
<dbReference type="GO" id="GO:0015930">
    <property type="term" value="F:glutamate synthase activity"/>
    <property type="evidence" value="ECO:0007669"/>
    <property type="project" value="InterPro"/>
</dbReference>
<gene>
    <name evidence="5" type="ordered locus">Cycma_4584</name>
</gene>
<feature type="transmembrane region" description="Helical" evidence="3">
    <location>
        <begin position="5"/>
        <end position="22"/>
    </location>
</feature>
<evidence type="ECO:0000256" key="1">
    <source>
        <dbReference type="ARBA" id="ARBA00009716"/>
    </source>
</evidence>
<dbReference type="AlphaFoldDB" id="G0J1R1"/>
<keyword evidence="3" id="KW-0812">Transmembrane</keyword>
<dbReference type="InterPro" id="IPR024188">
    <property type="entry name" value="GltB"/>
</dbReference>
<dbReference type="HOGENOM" id="CLU_026563_1_0_10"/>
<keyword evidence="3" id="KW-0472">Membrane</keyword>
<dbReference type="InterPro" id="IPR013785">
    <property type="entry name" value="Aldolase_TIM"/>
</dbReference>
<dbReference type="KEGG" id="cmr:Cycma_4584"/>
<dbReference type="STRING" id="880070.Cycma_4584"/>
<feature type="domain" description="Glutamate synthase" evidence="4">
    <location>
        <begin position="137"/>
        <end position="468"/>
    </location>
</feature>
<evidence type="ECO:0000256" key="2">
    <source>
        <dbReference type="PIRNR" id="PIRNR006429"/>
    </source>
</evidence>
<proteinExistence type="inferred from homology"/>
<dbReference type="Proteomes" id="UP000001635">
    <property type="component" value="Chromosome"/>
</dbReference>
<dbReference type="PANTHER" id="PTHR43819">
    <property type="entry name" value="ARCHAEAL-TYPE GLUTAMATE SYNTHASE [NADPH]"/>
    <property type="match status" value="1"/>
</dbReference>
<reference evidence="6" key="1">
    <citation type="submission" date="2011-07" db="EMBL/GenBank/DDBJ databases">
        <title>The complete genome of Cyclobacterium marinum DSM 745.</title>
        <authorList>
            <person name="Lucas S."/>
            <person name="Han J."/>
            <person name="Lapidus A."/>
            <person name="Bruce D."/>
            <person name="Goodwin L."/>
            <person name="Pitluck S."/>
            <person name="Peters L."/>
            <person name="Kyrpides N."/>
            <person name="Mavromatis K."/>
            <person name="Ivanova N."/>
            <person name="Ovchinnikova G."/>
            <person name="Chertkov O."/>
            <person name="Detter J.C."/>
            <person name="Tapia R."/>
            <person name="Han C."/>
            <person name="Land M."/>
            <person name="Hauser L."/>
            <person name="Markowitz V."/>
            <person name="Cheng J.-F."/>
            <person name="Hugenholtz P."/>
            <person name="Woyke T."/>
            <person name="Wu D."/>
            <person name="Tindall B."/>
            <person name="Schuetze A."/>
            <person name="Brambilla E."/>
            <person name="Klenk H.-P."/>
            <person name="Eisen J.A."/>
        </authorList>
    </citation>
    <scope>NUCLEOTIDE SEQUENCE [LARGE SCALE GENOMIC DNA]</scope>
    <source>
        <strain evidence="6">ATCC 25205 / DSM 745 / LMG 13164 / NCIMB 1802</strain>
    </source>
</reference>
<dbReference type="OrthoDB" id="9758182at2"/>
<dbReference type="InterPro" id="IPR002932">
    <property type="entry name" value="Glu_synthdom"/>
</dbReference>
<dbReference type="CDD" id="cd02808">
    <property type="entry name" value="GltS_FMN"/>
    <property type="match status" value="1"/>
</dbReference>
<evidence type="ECO:0000259" key="4">
    <source>
        <dbReference type="Pfam" id="PF01645"/>
    </source>
</evidence>